<dbReference type="Proteomes" id="UP001597053">
    <property type="component" value="Unassembled WGS sequence"/>
</dbReference>
<feature type="non-terminal residue" evidence="2">
    <location>
        <position position="165"/>
    </location>
</feature>
<evidence type="ECO:0000259" key="1">
    <source>
        <dbReference type="Pfam" id="PF01965"/>
    </source>
</evidence>
<dbReference type="InterPro" id="IPR029062">
    <property type="entry name" value="Class_I_gatase-like"/>
</dbReference>
<dbReference type="EMBL" id="JBHTHM010000781">
    <property type="protein sequence ID" value="MFD0785345.1"/>
    <property type="molecule type" value="Genomic_DNA"/>
</dbReference>
<dbReference type="Pfam" id="PF01965">
    <property type="entry name" value="DJ-1_PfpI"/>
    <property type="match status" value="1"/>
</dbReference>
<evidence type="ECO:0000313" key="3">
    <source>
        <dbReference type="Proteomes" id="UP001597053"/>
    </source>
</evidence>
<reference evidence="3" key="1">
    <citation type="journal article" date="2019" name="Int. J. Syst. Evol. Microbiol.">
        <title>The Global Catalogue of Microorganisms (GCM) 10K type strain sequencing project: providing services to taxonomists for standard genome sequencing and annotation.</title>
        <authorList>
            <consortium name="The Broad Institute Genomics Platform"/>
            <consortium name="The Broad Institute Genome Sequencing Center for Infectious Disease"/>
            <person name="Wu L."/>
            <person name="Ma J."/>
        </authorList>
    </citation>
    <scope>NUCLEOTIDE SEQUENCE [LARGE SCALE GENOMIC DNA]</scope>
    <source>
        <strain evidence="3">JCM 32148</strain>
    </source>
</reference>
<accession>A0ABW3A3C8</accession>
<keyword evidence="3" id="KW-1185">Reference proteome</keyword>
<proteinExistence type="predicted"/>
<dbReference type="InterPro" id="IPR052158">
    <property type="entry name" value="INH-QAR"/>
</dbReference>
<evidence type="ECO:0000313" key="2">
    <source>
        <dbReference type="EMBL" id="MFD0785345.1"/>
    </source>
</evidence>
<name>A0ABW3A3C8_9ACTN</name>
<dbReference type="PANTHER" id="PTHR43130:SF3">
    <property type="entry name" value="HTH-TYPE TRANSCRIPTIONAL REGULATOR RV1931C"/>
    <property type="match status" value="1"/>
</dbReference>
<dbReference type="PANTHER" id="PTHR43130">
    <property type="entry name" value="ARAC-FAMILY TRANSCRIPTIONAL REGULATOR"/>
    <property type="match status" value="1"/>
</dbReference>
<dbReference type="Gene3D" id="3.40.50.880">
    <property type="match status" value="1"/>
</dbReference>
<gene>
    <name evidence="2" type="ORF">ACFQZ8_15670</name>
</gene>
<comment type="caution">
    <text evidence="2">The sequence shown here is derived from an EMBL/GenBank/DDBJ whole genome shotgun (WGS) entry which is preliminary data.</text>
</comment>
<feature type="domain" description="DJ-1/PfpI" evidence="1">
    <location>
        <begin position="58"/>
        <end position="164"/>
    </location>
</feature>
<sequence length="165" mass="17298">MPAVGFVGTRDSSLVTPGCARYRREITPVTRSPPTRITVIPGITVCYHWTVSTPPPAHRVAILVYDGVTLLDVAGPAEVFKEANRFGADYQIVLLSPTGADVMSNLGVRLAVEGVVSAEPTFDTFLVAGSDLYPRTPVSADLADAVRIPAAAAGRVASICTGAFV</sequence>
<protein>
    <submittedName>
        <fullName evidence="2">DJ-1/PfpI family protein</fullName>
    </submittedName>
</protein>
<dbReference type="SUPFAM" id="SSF52317">
    <property type="entry name" value="Class I glutamine amidotransferase-like"/>
    <property type="match status" value="1"/>
</dbReference>
<dbReference type="InterPro" id="IPR002818">
    <property type="entry name" value="DJ-1/PfpI"/>
</dbReference>
<organism evidence="2 3">
    <name type="scientific">Micromonospora azadirachtae</name>
    <dbReference type="NCBI Taxonomy" id="1970735"/>
    <lineage>
        <taxon>Bacteria</taxon>
        <taxon>Bacillati</taxon>
        <taxon>Actinomycetota</taxon>
        <taxon>Actinomycetes</taxon>
        <taxon>Micromonosporales</taxon>
        <taxon>Micromonosporaceae</taxon>
        <taxon>Micromonospora</taxon>
    </lineage>
</organism>